<dbReference type="Proteomes" id="UP000185783">
    <property type="component" value="Unassembled WGS sequence"/>
</dbReference>
<dbReference type="AlphaFoldDB" id="A0A1U7JIW2"/>
<dbReference type="InterPro" id="IPR028325">
    <property type="entry name" value="VG_K_chnl"/>
</dbReference>
<keyword evidence="5" id="KW-0406">Ion transport</keyword>
<dbReference type="Gene3D" id="1.10.287.70">
    <property type="match status" value="1"/>
</dbReference>
<feature type="transmembrane region" description="Helical" evidence="8">
    <location>
        <begin position="194"/>
        <end position="214"/>
    </location>
</feature>
<protein>
    <submittedName>
        <fullName evidence="10">Ion transporter</fullName>
    </submittedName>
</protein>
<gene>
    <name evidence="10" type="ORF">A3843_07675</name>
</gene>
<dbReference type="PANTHER" id="PTHR11537:SF254">
    <property type="entry name" value="POTASSIUM VOLTAGE-GATED CHANNEL PROTEIN SHAB"/>
    <property type="match status" value="1"/>
</dbReference>
<evidence type="ECO:0000256" key="4">
    <source>
        <dbReference type="ARBA" id="ARBA00022989"/>
    </source>
</evidence>
<keyword evidence="11" id="KW-1185">Reference proteome</keyword>
<dbReference type="STRING" id="197461.A3843_07675"/>
<comment type="subcellular location">
    <subcellularLocation>
        <location evidence="1">Membrane</location>
        <topology evidence="1">Multi-pass membrane protein</topology>
    </subcellularLocation>
</comment>
<feature type="transmembrane region" description="Helical" evidence="8">
    <location>
        <begin position="170"/>
        <end position="188"/>
    </location>
</feature>
<evidence type="ECO:0000256" key="5">
    <source>
        <dbReference type="ARBA" id="ARBA00023065"/>
    </source>
</evidence>
<dbReference type="GO" id="GO:0001508">
    <property type="term" value="P:action potential"/>
    <property type="evidence" value="ECO:0007669"/>
    <property type="project" value="TreeGrafter"/>
</dbReference>
<dbReference type="EMBL" id="LVVZ01000014">
    <property type="protein sequence ID" value="OKL44683.1"/>
    <property type="molecule type" value="Genomic_DNA"/>
</dbReference>
<keyword evidence="7" id="KW-0407">Ion channel</keyword>
<evidence type="ECO:0000256" key="8">
    <source>
        <dbReference type="SAM" id="Phobius"/>
    </source>
</evidence>
<comment type="caution">
    <text evidence="10">The sequence shown here is derived from an EMBL/GenBank/DDBJ whole genome shotgun (WGS) entry which is preliminary data.</text>
</comment>
<evidence type="ECO:0000259" key="9">
    <source>
        <dbReference type="Pfam" id="PF07885"/>
    </source>
</evidence>
<evidence type="ECO:0000256" key="3">
    <source>
        <dbReference type="ARBA" id="ARBA00022692"/>
    </source>
</evidence>
<dbReference type="PANTHER" id="PTHR11537">
    <property type="entry name" value="VOLTAGE-GATED POTASSIUM CHANNEL"/>
    <property type="match status" value="1"/>
</dbReference>
<keyword evidence="4 8" id="KW-1133">Transmembrane helix</keyword>
<evidence type="ECO:0000256" key="1">
    <source>
        <dbReference type="ARBA" id="ARBA00004141"/>
    </source>
</evidence>
<keyword evidence="6 8" id="KW-0472">Membrane</keyword>
<feature type="transmembrane region" description="Helical" evidence="8">
    <location>
        <begin position="21"/>
        <end position="40"/>
    </location>
</feature>
<keyword evidence="2" id="KW-0813">Transport</keyword>
<dbReference type="Pfam" id="PF07885">
    <property type="entry name" value="Ion_trans_2"/>
    <property type="match status" value="1"/>
</dbReference>
<name>A0A1U7JIW2_9HYPH</name>
<feature type="transmembrane region" description="Helical" evidence="8">
    <location>
        <begin position="52"/>
        <end position="71"/>
    </location>
</feature>
<evidence type="ECO:0000313" key="10">
    <source>
        <dbReference type="EMBL" id="OKL44683.1"/>
    </source>
</evidence>
<dbReference type="SUPFAM" id="SSF81324">
    <property type="entry name" value="Voltage-gated potassium channels"/>
    <property type="match status" value="1"/>
</dbReference>
<evidence type="ECO:0000313" key="11">
    <source>
        <dbReference type="Proteomes" id="UP000185783"/>
    </source>
</evidence>
<evidence type="ECO:0000256" key="2">
    <source>
        <dbReference type="ARBA" id="ARBA00022448"/>
    </source>
</evidence>
<evidence type="ECO:0000256" key="6">
    <source>
        <dbReference type="ARBA" id="ARBA00023136"/>
    </source>
</evidence>
<reference evidence="10 11" key="1">
    <citation type="submission" date="2016-03" db="EMBL/GenBank/DDBJ databases">
        <title>Genome sequence of Nesiotobacter sp. nov., a moderately halophilic alphaproteobacterium isolated from the Yellow Sea, China.</title>
        <authorList>
            <person name="Zhang G."/>
            <person name="Zhang R."/>
        </authorList>
    </citation>
    <scope>NUCLEOTIDE SEQUENCE [LARGE SCALE GENOMIC DNA]</scope>
    <source>
        <strain evidence="10 11">WB1-6</strain>
    </source>
</reference>
<evidence type="ECO:0000256" key="7">
    <source>
        <dbReference type="ARBA" id="ARBA00023303"/>
    </source>
</evidence>
<dbReference type="InterPro" id="IPR027359">
    <property type="entry name" value="Volt_channel_dom_sf"/>
</dbReference>
<dbReference type="OrthoDB" id="9799090at2"/>
<dbReference type="GO" id="GO:0005249">
    <property type="term" value="F:voltage-gated potassium channel activity"/>
    <property type="evidence" value="ECO:0007669"/>
    <property type="project" value="InterPro"/>
</dbReference>
<dbReference type="GO" id="GO:0008076">
    <property type="term" value="C:voltage-gated potassium channel complex"/>
    <property type="evidence" value="ECO:0007669"/>
    <property type="project" value="InterPro"/>
</dbReference>
<organism evidence="10 11">
    <name type="scientific">Pseudovibrio exalbescens</name>
    <dbReference type="NCBI Taxonomy" id="197461"/>
    <lineage>
        <taxon>Bacteria</taxon>
        <taxon>Pseudomonadati</taxon>
        <taxon>Pseudomonadota</taxon>
        <taxon>Alphaproteobacteria</taxon>
        <taxon>Hyphomicrobiales</taxon>
        <taxon>Stappiaceae</taxon>
        <taxon>Pseudovibrio</taxon>
    </lineage>
</organism>
<dbReference type="Gene3D" id="1.20.120.350">
    <property type="entry name" value="Voltage-gated potassium channels. Chain C"/>
    <property type="match status" value="1"/>
</dbReference>
<feature type="transmembrane region" description="Helical" evidence="8">
    <location>
        <begin position="137"/>
        <end position="158"/>
    </location>
</feature>
<feature type="transmembrane region" description="Helical" evidence="8">
    <location>
        <begin position="78"/>
        <end position="100"/>
    </location>
</feature>
<keyword evidence="3 8" id="KW-0812">Transmembrane</keyword>
<proteinExistence type="predicted"/>
<feature type="domain" description="Potassium channel" evidence="9">
    <location>
        <begin position="145"/>
        <end position="219"/>
    </location>
</feature>
<sequence>MIEVARTRLRKLYFGSEPYSNAWRLGLLGFDLITISYFVYAATLGIESQNHTLDYIIGVVLLADYILRLFMTMRPWRAALEITAITDLIVIASLFASAFVDNLGFLRVMRMLRLLRSYRMVSELREMSKWFRRNEEIIHSAINLIVFVFVVSAVVYVLEGHLNPSINNFMDALYFTVTTLTTTGFGDITMSDTMGRFVTILIMIFGVALFLRLIQTIFRPAKVKYTCPSCGLNRHDPDAVHCKHCGETLNIPTEGDWN</sequence>
<dbReference type="InterPro" id="IPR013099">
    <property type="entry name" value="K_chnl_dom"/>
</dbReference>
<accession>A0A1U7JIW2</accession>